<dbReference type="PANTHER" id="PTHR35805">
    <property type="entry name" value="ASPARTATE CARBAMOYLTRANSFERASE REGULATORY CHAIN"/>
    <property type="match status" value="1"/>
</dbReference>
<evidence type="ECO:0000256" key="1">
    <source>
        <dbReference type="ARBA" id="ARBA00002565"/>
    </source>
</evidence>
<keyword evidence="5 7" id="KW-0862">Zinc</keyword>
<feature type="domain" description="Aspartate carbamoyltransferase regulatory subunit C-terminal" evidence="9">
    <location>
        <begin position="110"/>
        <end position="156"/>
    </location>
</feature>
<evidence type="ECO:0000256" key="6">
    <source>
        <dbReference type="ARBA" id="ARBA00022975"/>
    </source>
</evidence>
<accession>A0A088MY86</accession>
<evidence type="ECO:0000259" key="8">
    <source>
        <dbReference type="Pfam" id="PF01948"/>
    </source>
</evidence>
<dbReference type="InterPro" id="IPR036792">
    <property type="entry name" value="Asp_carbatrfase_reg_C_sf"/>
</dbReference>
<comment type="cofactor">
    <cofactor evidence="7">
        <name>Zn(2+)</name>
        <dbReference type="ChEBI" id="CHEBI:29105"/>
    </cofactor>
    <text evidence="7">Binds 1 zinc ion per subunit.</text>
</comment>
<evidence type="ECO:0000259" key="9">
    <source>
        <dbReference type="Pfam" id="PF02748"/>
    </source>
</evidence>
<dbReference type="InterPro" id="IPR002801">
    <property type="entry name" value="Asp_carbamoylTrfase_reg"/>
</dbReference>
<dbReference type="eggNOG" id="COG1781">
    <property type="taxonomic scope" value="Bacteria"/>
</dbReference>
<dbReference type="KEGG" id="bcib:IM45_597"/>
<keyword evidence="4 7" id="KW-0479">Metal-binding</keyword>
<gene>
    <name evidence="7" type="primary">pyrI</name>
    <name evidence="10" type="ORF">IM45_597</name>
</gene>
<organism evidence="10 11">
    <name type="scientific">Candidatus Palibaumannia cicadellinicola</name>
    <dbReference type="NCBI Taxonomy" id="186490"/>
    <lineage>
        <taxon>Bacteria</taxon>
        <taxon>Pseudomonadati</taxon>
        <taxon>Pseudomonadota</taxon>
        <taxon>Gammaproteobacteria</taxon>
        <taxon>Candidatus Palibaumannia</taxon>
    </lineage>
</organism>
<dbReference type="InterPro" id="IPR020542">
    <property type="entry name" value="Asp_carbamoyltrfase_reg_C"/>
</dbReference>
<feature type="domain" description="Aspartate carbamoyltransferase regulatory subunit N-terminal" evidence="8">
    <location>
        <begin position="14"/>
        <end position="104"/>
    </location>
</feature>
<comment type="subunit">
    <text evidence="7">Contains catalytic and regulatory chains.</text>
</comment>
<comment type="similarity">
    <text evidence="2 7">Belongs to the PyrI family.</text>
</comment>
<feature type="binding site" evidence="7">
    <location>
        <position position="148"/>
    </location>
    <ligand>
        <name>Zn(2+)</name>
        <dbReference type="ChEBI" id="CHEBI:29105"/>
    </ligand>
</feature>
<evidence type="ECO:0000313" key="11">
    <source>
        <dbReference type="Proteomes" id="UP000067325"/>
    </source>
</evidence>
<evidence type="ECO:0000256" key="7">
    <source>
        <dbReference type="HAMAP-Rule" id="MF_00002"/>
    </source>
</evidence>
<dbReference type="InterPro" id="IPR036793">
    <property type="entry name" value="Asp_carbatrfase_reg_N_sf"/>
</dbReference>
<reference evidence="10 11" key="1">
    <citation type="journal article" date="2014" name="MBio">
        <title>Differential genome evolution between companion symbionts in an insect-bacterial symbiosis.</title>
        <authorList>
            <person name="Bennett G.M."/>
            <person name="McCutcheon J.P."/>
            <person name="MacDonald B.R."/>
            <person name="Romanovicz D."/>
            <person name="Moran N.A."/>
        </authorList>
    </citation>
    <scope>NUCLEOTIDE SEQUENCE [LARGE SCALE GENOMIC DNA]</scope>
    <source>
        <strain evidence="10 11">BGSS</strain>
    </source>
</reference>
<dbReference type="SUPFAM" id="SSF54893">
    <property type="entry name" value="Aspartate carbamoyltransferase, Regulatory-chain, N-terminal domain"/>
    <property type="match status" value="1"/>
</dbReference>
<evidence type="ECO:0000256" key="2">
    <source>
        <dbReference type="ARBA" id="ARBA00010498"/>
    </source>
</evidence>
<dbReference type="EMBL" id="CP008985">
    <property type="protein sequence ID" value="AIN47174.1"/>
    <property type="molecule type" value="Genomic_DNA"/>
</dbReference>
<evidence type="ECO:0000256" key="5">
    <source>
        <dbReference type="ARBA" id="ARBA00022833"/>
    </source>
</evidence>
<evidence type="ECO:0000313" key="10">
    <source>
        <dbReference type="EMBL" id="AIN47174.1"/>
    </source>
</evidence>
<dbReference type="SUPFAM" id="SSF57825">
    <property type="entry name" value="Aspartate carbamoyltransferase, Regulatory-chain, C-terminal domain"/>
    <property type="match status" value="1"/>
</dbReference>
<dbReference type="Gene3D" id="2.30.30.20">
    <property type="entry name" value="Aspartate carbamoyltransferase regulatory subunit, C-terminal domain"/>
    <property type="match status" value="1"/>
</dbReference>
<keyword evidence="6 7" id="KW-0665">Pyrimidine biosynthesis</keyword>
<feature type="binding site" evidence="7">
    <location>
        <position position="116"/>
    </location>
    <ligand>
        <name>Zn(2+)</name>
        <dbReference type="ChEBI" id="CHEBI:29105"/>
    </ligand>
</feature>
<proteinExistence type="inferred from homology"/>
<dbReference type="Proteomes" id="UP000067325">
    <property type="component" value="Chromosome"/>
</dbReference>
<dbReference type="NCBIfam" id="TIGR00240">
    <property type="entry name" value="ATCase_reg"/>
    <property type="match status" value="1"/>
</dbReference>
<evidence type="ECO:0000256" key="3">
    <source>
        <dbReference type="ARBA" id="ARBA00021764"/>
    </source>
</evidence>
<dbReference type="InterPro" id="IPR020545">
    <property type="entry name" value="Asp_carbamoyltransf_reg_N"/>
</dbReference>
<name>A0A088MY86_9GAMM</name>
<comment type="function">
    <text evidence="1 7">Involved in allosteric regulation of aspartate carbamoyltransferase.</text>
</comment>
<dbReference type="AlphaFoldDB" id="A0A088MY86"/>
<dbReference type="PANTHER" id="PTHR35805:SF1">
    <property type="entry name" value="ASPARTATE CARBAMOYLTRANSFERASE REGULATORY CHAIN"/>
    <property type="match status" value="1"/>
</dbReference>
<dbReference type="Gene3D" id="3.30.70.140">
    <property type="entry name" value="Aspartate carbamoyltransferase regulatory subunit, N-terminal domain"/>
    <property type="match status" value="1"/>
</dbReference>
<dbReference type="GO" id="GO:0006221">
    <property type="term" value="P:pyrimidine nucleotide biosynthetic process"/>
    <property type="evidence" value="ECO:0007669"/>
    <property type="project" value="UniProtKB-UniRule"/>
</dbReference>
<protein>
    <recommendedName>
        <fullName evidence="3 7">Aspartate carbamoyltransferase regulatory chain</fullName>
    </recommendedName>
</protein>
<dbReference type="Pfam" id="PF01948">
    <property type="entry name" value="PyrI"/>
    <property type="match status" value="1"/>
</dbReference>
<dbReference type="Pfam" id="PF02748">
    <property type="entry name" value="PyrI_C"/>
    <property type="match status" value="1"/>
</dbReference>
<dbReference type="GO" id="GO:0009347">
    <property type="term" value="C:aspartate carbamoyltransferase complex"/>
    <property type="evidence" value="ECO:0007669"/>
    <property type="project" value="InterPro"/>
</dbReference>
<feature type="binding site" evidence="7">
    <location>
        <position position="145"/>
    </location>
    <ligand>
        <name>Zn(2+)</name>
        <dbReference type="ChEBI" id="CHEBI:29105"/>
    </ligand>
</feature>
<feature type="binding site" evidence="7">
    <location>
        <position position="121"/>
    </location>
    <ligand>
        <name>Zn(2+)</name>
        <dbReference type="ChEBI" id="CHEBI:29105"/>
    </ligand>
</feature>
<dbReference type="GO" id="GO:0016740">
    <property type="term" value="F:transferase activity"/>
    <property type="evidence" value="ECO:0007669"/>
    <property type="project" value="UniProtKB-KW"/>
</dbReference>
<sequence length="163" mass="18523">MVSMNISQYNKLKLQVEAIHRGTVIDHIPALVGVKLLSLFKLAATDERITIGLNLPSNKQGKKDIIKIENVFLTEKQANQLAIYAPYATVNRIDHYDVVCKQTLMLPEHIDHVFICPNSHCISRSELVASRFSIKTRGQQIHLKCKYCEKVFEHRAVELSQVA</sequence>
<dbReference type="HAMAP" id="MF_00002">
    <property type="entry name" value="Asp_carb_tr_reg"/>
    <property type="match status" value="1"/>
</dbReference>
<keyword evidence="10" id="KW-0808">Transferase</keyword>
<evidence type="ECO:0000256" key="4">
    <source>
        <dbReference type="ARBA" id="ARBA00022723"/>
    </source>
</evidence>
<dbReference type="GO" id="GO:0006207">
    <property type="term" value="P:'de novo' pyrimidine nucleobase biosynthetic process"/>
    <property type="evidence" value="ECO:0007669"/>
    <property type="project" value="InterPro"/>
</dbReference>
<dbReference type="GO" id="GO:0046872">
    <property type="term" value="F:metal ion binding"/>
    <property type="evidence" value="ECO:0007669"/>
    <property type="project" value="UniProtKB-KW"/>
</dbReference>